<accession>A0A4C2A6J3</accession>
<dbReference type="InterPro" id="IPR015683">
    <property type="entry name" value="Ionotropic_Glu_rcpt"/>
</dbReference>
<dbReference type="OrthoDB" id="5984008at2759"/>
<keyword evidence="5" id="KW-0406">Ion transport</keyword>
<dbReference type="GO" id="GO:0015276">
    <property type="term" value="F:ligand-gated monoatomic ion channel activity"/>
    <property type="evidence" value="ECO:0007669"/>
    <property type="project" value="InterPro"/>
</dbReference>
<dbReference type="Gene3D" id="1.10.287.70">
    <property type="match status" value="1"/>
</dbReference>
<dbReference type="PANTHER" id="PTHR18966">
    <property type="entry name" value="IONOTROPIC GLUTAMATE RECEPTOR"/>
    <property type="match status" value="1"/>
</dbReference>
<evidence type="ECO:0000256" key="7">
    <source>
        <dbReference type="ARBA" id="ARBA00023170"/>
    </source>
</evidence>
<dbReference type="InterPro" id="IPR019594">
    <property type="entry name" value="Glu/Gly-bd"/>
</dbReference>
<keyword evidence="6 11" id="KW-0472">Membrane</keyword>
<evidence type="ECO:0000256" key="6">
    <source>
        <dbReference type="ARBA" id="ARBA00023136"/>
    </source>
</evidence>
<evidence type="ECO:0000256" key="9">
    <source>
        <dbReference type="ARBA" id="ARBA00023286"/>
    </source>
</evidence>
<keyword evidence="2" id="KW-0813">Transport</keyword>
<keyword evidence="14" id="KW-1185">Reference proteome</keyword>
<evidence type="ECO:0000256" key="10">
    <source>
        <dbReference type="ARBA" id="ARBA00023303"/>
    </source>
</evidence>
<evidence type="ECO:0000313" key="14">
    <source>
        <dbReference type="Proteomes" id="UP000299102"/>
    </source>
</evidence>
<sequence>MRYLSNVKEADIAIAPLAVTAERERVIDFTEPFISMSLPPTRVMNKYSSETFSFLRPLSKEIWVCVLFSFFAVSIVLFLVSRFRPREASATR</sequence>
<protein>
    <submittedName>
        <fullName evidence="13">Glutamate receptor</fullName>
    </submittedName>
</protein>
<dbReference type="AlphaFoldDB" id="A0A4C2A6J3"/>
<name>A0A4C2A6J3_EUMVA</name>
<keyword evidence="9" id="KW-1071">Ligand-gated ion channel</keyword>
<dbReference type="GO" id="GO:0016020">
    <property type="term" value="C:membrane"/>
    <property type="evidence" value="ECO:0007669"/>
    <property type="project" value="UniProtKB-SubCell"/>
</dbReference>
<dbReference type="EMBL" id="BGZK01002670">
    <property type="protein sequence ID" value="GBP95708.1"/>
    <property type="molecule type" value="Genomic_DNA"/>
</dbReference>
<feature type="domain" description="Ionotropic glutamate receptor L-glutamate and glycine-binding" evidence="12">
    <location>
        <begin position="8"/>
        <end position="37"/>
    </location>
</feature>
<evidence type="ECO:0000256" key="11">
    <source>
        <dbReference type="SAM" id="Phobius"/>
    </source>
</evidence>
<dbReference type="Gene3D" id="3.40.190.10">
    <property type="entry name" value="Periplasmic binding protein-like II"/>
    <property type="match status" value="1"/>
</dbReference>
<dbReference type="STRING" id="151549.A0A4C2A6J3"/>
<evidence type="ECO:0000256" key="2">
    <source>
        <dbReference type="ARBA" id="ARBA00022448"/>
    </source>
</evidence>
<evidence type="ECO:0000256" key="5">
    <source>
        <dbReference type="ARBA" id="ARBA00023065"/>
    </source>
</evidence>
<feature type="transmembrane region" description="Helical" evidence="11">
    <location>
        <begin position="61"/>
        <end position="80"/>
    </location>
</feature>
<evidence type="ECO:0000256" key="1">
    <source>
        <dbReference type="ARBA" id="ARBA00004141"/>
    </source>
</evidence>
<evidence type="ECO:0000313" key="13">
    <source>
        <dbReference type="EMBL" id="GBP95708.1"/>
    </source>
</evidence>
<keyword evidence="7 13" id="KW-0675">Receptor</keyword>
<reference evidence="13 14" key="1">
    <citation type="journal article" date="2019" name="Commun. Biol.">
        <title>The bagworm genome reveals a unique fibroin gene that provides high tensile strength.</title>
        <authorList>
            <person name="Kono N."/>
            <person name="Nakamura H."/>
            <person name="Ohtoshi R."/>
            <person name="Tomita M."/>
            <person name="Numata K."/>
            <person name="Arakawa K."/>
        </authorList>
    </citation>
    <scope>NUCLEOTIDE SEQUENCE [LARGE SCALE GENOMIC DNA]</scope>
</reference>
<keyword evidence="8" id="KW-0325">Glycoprotein</keyword>
<gene>
    <name evidence="13" type="ORF">EVAR_100815_1</name>
</gene>
<comment type="subcellular location">
    <subcellularLocation>
        <location evidence="1">Membrane</location>
        <topology evidence="1">Multi-pass membrane protein</topology>
    </subcellularLocation>
</comment>
<keyword evidence="3 11" id="KW-0812">Transmembrane</keyword>
<proteinExistence type="predicted"/>
<evidence type="ECO:0000256" key="3">
    <source>
        <dbReference type="ARBA" id="ARBA00022692"/>
    </source>
</evidence>
<evidence type="ECO:0000259" key="12">
    <source>
        <dbReference type="Pfam" id="PF10613"/>
    </source>
</evidence>
<organism evidence="13 14">
    <name type="scientific">Eumeta variegata</name>
    <name type="common">Bagworm moth</name>
    <name type="synonym">Eumeta japonica</name>
    <dbReference type="NCBI Taxonomy" id="151549"/>
    <lineage>
        <taxon>Eukaryota</taxon>
        <taxon>Metazoa</taxon>
        <taxon>Ecdysozoa</taxon>
        <taxon>Arthropoda</taxon>
        <taxon>Hexapoda</taxon>
        <taxon>Insecta</taxon>
        <taxon>Pterygota</taxon>
        <taxon>Neoptera</taxon>
        <taxon>Endopterygota</taxon>
        <taxon>Lepidoptera</taxon>
        <taxon>Glossata</taxon>
        <taxon>Ditrysia</taxon>
        <taxon>Tineoidea</taxon>
        <taxon>Psychidae</taxon>
        <taxon>Oiketicinae</taxon>
        <taxon>Eumeta</taxon>
    </lineage>
</organism>
<dbReference type="Pfam" id="PF10613">
    <property type="entry name" value="Lig_chan-Glu_bd"/>
    <property type="match status" value="1"/>
</dbReference>
<evidence type="ECO:0000256" key="4">
    <source>
        <dbReference type="ARBA" id="ARBA00022989"/>
    </source>
</evidence>
<keyword evidence="10" id="KW-0407">Ion channel</keyword>
<keyword evidence="4 11" id="KW-1133">Transmembrane helix</keyword>
<evidence type="ECO:0000256" key="8">
    <source>
        <dbReference type="ARBA" id="ARBA00023180"/>
    </source>
</evidence>
<comment type="caution">
    <text evidence="13">The sequence shown here is derived from an EMBL/GenBank/DDBJ whole genome shotgun (WGS) entry which is preliminary data.</text>
</comment>
<dbReference type="SUPFAM" id="SSF53850">
    <property type="entry name" value="Periplasmic binding protein-like II"/>
    <property type="match status" value="1"/>
</dbReference>
<dbReference type="Proteomes" id="UP000299102">
    <property type="component" value="Unassembled WGS sequence"/>
</dbReference>